<protein>
    <submittedName>
        <fullName evidence="1">Uncharacterized protein</fullName>
    </submittedName>
</protein>
<proteinExistence type="predicted"/>
<sequence>MSMTLYSTCEKSEKHCSCSKACGTNLKSLSFQYSLCPFI</sequence>
<reference evidence="1" key="2">
    <citation type="journal article" date="2015" name="Data Brief">
        <title>Shoot transcriptome of the giant reed, Arundo donax.</title>
        <authorList>
            <person name="Barrero R.A."/>
            <person name="Guerrero F.D."/>
            <person name="Moolhuijzen P."/>
            <person name="Goolsby J.A."/>
            <person name="Tidwell J."/>
            <person name="Bellgard S.E."/>
            <person name="Bellgard M.I."/>
        </authorList>
    </citation>
    <scope>NUCLEOTIDE SEQUENCE</scope>
    <source>
        <tissue evidence="1">Shoot tissue taken approximately 20 cm above the soil surface</tissue>
    </source>
</reference>
<dbReference type="AlphaFoldDB" id="A0A0A9FJB0"/>
<evidence type="ECO:0000313" key="1">
    <source>
        <dbReference type="EMBL" id="JAE12432.1"/>
    </source>
</evidence>
<name>A0A0A9FJB0_ARUDO</name>
<accession>A0A0A9FJB0</accession>
<organism evidence="1">
    <name type="scientific">Arundo donax</name>
    <name type="common">Giant reed</name>
    <name type="synonym">Donax arundinaceus</name>
    <dbReference type="NCBI Taxonomy" id="35708"/>
    <lineage>
        <taxon>Eukaryota</taxon>
        <taxon>Viridiplantae</taxon>
        <taxon>Streptophyta</taxon>
        <taxon>Embryophyta</taxon>
        <taxon>Tracheophyta</taxon>
        <taxon>Spermatophyta</taxon>
        <taxon>Magnoliopsida</taxon>
        <taxon>Liliopsida</taxon>
        <taxon>Poales</taxon>
        <taxon>Poaceae</taxon>
        <taxon>PACMAD clade</taxon>
        <taxon>Arundinoideae</taxon>
        <taxon>Arundineae</taxon>
        <taxon>Arundo</taxon>
    </lineage>
</organism>
<dbReference type="EMBL" id="GBRH01185464">
    <property type="protein sequence ID" value="JAE12432.1"/>
    <property type="molecule type" value="Transcribed_RNA"/>
</dbReference>
<reference evidence="1" key="1">
    <citation type="submission" date="2014-09" db="EMBL/GenBank/DDBJ databases">
        <authorList>
            <person name="Magalhaes I.L.F."/>
            <person name="Oliveira U."/>
            <person name="Santos F.R."/>
            <person name="Vidigal T.H.D.A."/>
            <person name="Brescovit A.D."/>
            <person name="Santos A.J."/>
        </authorList>
    </citation>
    <scope>NUCLEOTIDE SEQUENCE</scope>
    <source>
        <tissue evidence="1">Shoot tissue taken approximately 20 cm above the soil surface</tissue>
    </source>
</reference>